<dbReference type="RefSeq" id="WP_147767641.1">
    <property type="nucleotide sequence ID" value="NZ_VRKQ01000010.1"/>
</dbReference>
<feature type="transmembrane region" description="Helical" evidence="1">
    <location>
        <begin position="79"/>
        <end position="100"/>
    </location>
</feature>
<sequence length="107" mass="12131">MKSQRKTIYQVLLMMIFILIGLSILTVVLGILSMGDNVNDKQVEFNGIINSVVGFPIGQFKVGFPLLQNNTEFWKINNLILLFLNTLIQASGIVFIGKYVKRKRVNK</sequence>
<organism evidence="2 3">
    <name type="scientific">Seonamhaeicola maritimus</name>
    <dbReference type="NCBI Taxonomy" id="2591822"/>
    <lineage>
        <taxon>Bacteria</taxon>
        <taxon>Pseudomonadati</taxon>
        <taxon>Bacteroidota</taxon>
        <taxon>Flavobacteriia</taxon>
        <taxon>Flavobacteriales</taxon>
        <taxon>Flavobacteriaceae</taxon>
    </lineage>
</organism>
<evidence type="ECO:0000313" key="3">
    <source>
        <dbReference type="Proteomes" id="UP000321080"/>
    </source>
</evidence>
<name>A0A5C7GGD3_9FLAO</name>
<reference evidence="2 3" key="1">
    <citation type="submission" date="2019-08" db="EMBL/GenBank/DDBJ databases">
        <title>Seonamhaeicola sediminis sp. nov., isolated from marine sediment.</title>
        <authorList>
            <person name="Cao W.R."/>
        </authorList>
    </citation>
    <scope>NUCLEOTIDE SEQUENCE [LARGE SCALE GENOMIC DNA]</scope>
    <source>
        <strain evidence="2 3">1505</strain>
    </source>
</reference>
<dbReference type="AlphaFoldDB" id="A0A5C7GGD3"/>
<evidence type="ECO:0000313" key="2">
    <source>
        <dbReference type="EMBL" id="TXG36716.1"/>
    </source>
</evidence>
<dbReference type="OrthoDB" id="1446108at2"/>
<evidence type="ECO:0000256" key="1">
    <source>
        <dbReference type="SAM" id="Phobius"/>
    </source>
</evidence>
<keyword evidence="3" id="KW-1185">Reference proteome</keyword>
<feature type="transmembrane region" description="Helical" evidence="1">
    <location>
        <begin position="12"/>
        <end position="32"/>
    </location>
</feature>
<comment type="caution">
    <text evidence="2">The sequence shown here is derived from an EMBL/GenBank/DDBJ whole genome shotgun (WGS) entry which is preliminary data.</text>
</comment>
<keyword evidence="1" id="KW-1133">Transmembrane helix</keyword>
<dbReference type="Proteomes" id="UP000321080">
    <property type="component" value="Unassembled WGS sequence"/>
</dbReference>
<protein>
    <submittedName>
        <fullName evidence="2">Uncharacterized protein</fullName>
    </submittedName>
</protein>
<keyword evidence="1" id="KW-0812">Transmembrane</keyword>
<dbReference type="EMBL" id="VRKQ01000010">
    <property type="protein sequence ID" value="TXG36716.1"/>
    <property type="molecule type" value="Genomic_DNA"/>
</dbReference>
<accession>A0A5C7GGD3</accession>
<keyword evidence="1" id="KW-0472">Membrane</keyword>
<proteinExistence type="predicted"/>
<gene>
    <name evidence="2" type="ORF">FUA22_09035</name>
</gene>